<keyword evidence="1" id="KW-0472">Membrane</keyword>
<name>A0A5N7BSP4_PETAA</name>
<proteinExistence type="predicted"/>
<organism evidence="2">
    <name type="scientific">Petromyces alliaceus</name>
    <name type="common">Aspergillus alliaceus</name>
    <dbReference type="NCBI Taxonomy" id="209559"/>
    <lineage>
        <taxon>Eukaryota</taxon>
        <taxon>Fungi</taxon>
        <taxon>Dikarya</taxon>
        <taxon>Ascomycota</taxon>
        <taxon>Pezizomycotina</taxon>
        <taxon>Eurotiomycetes</taxon>
        <taxon>Eurotiomycetidae</taxon>
        <taxon>Eurotiales</taxon>
        <taxon>Aspergillaceae</taxon>
        <taxon>Aspergillus</taxon>
        <taxon>Aspergillus subgen. Circumdati</taxon>
    </lineage>
</organism>
<accession>A0A5N7BSP4</accession>
<dbReference type="Proteomes" id="UP000326877">
    <property type="component" value="Unassembled WGS sequence"/>
</dbReference>
<protein>
    <submittedName>
        <fullName evidence="2">Uncharacterized protein</fullName>
    </submittedName>
</protein>
<dbReference type="AlphaFoldDB" id="A0A5N7BSP4"/>
<keyword evidence="1" id="KW-0812">Transmembrane</keyword>
<reference evidence="2" key="1">
    <citation type="submission" date="2019-04" db="EMBL/GenBank/DDBJ databases">
        <title>Friends and foes A comparative genomics studyof 23 Aspergillus species from section Flavi.</title>
        <authorList>
            <consortium name="DOE Joint Genome Institute"/>
            <person name="Kjaerbolling I."/>
            <person name="Vesth T."/>
            <person name="Frisvad J.C."/>
            <person name="Nybo J.L."/>
            <person name="Theobald S."/>
            <person name="Kildgaard S."/>
            <person name="Isbrandt T."/>
            <person name="Kuo A."/>
            <person name="Sato A."/>
            <person name="Lyhne E.K."/>
            <person name="Kogle M.E."/>
            <person name="Wiebenga A."/>
            <person name="Kun R.S."/>
            <person name="Lubbers R.J."/>
            <person name="Makela M.R."/>
            <person name="Barry K."/>
            <person name="Chovatia M."/>
            <person name="Clum A."/>
            <person name="Daum C."/>
            <person name="Haridas S."/>
            <person name="He G."/>
            <person name="LaButti K."/>
            <person name="Lipzen A."/>
            <person name="Mondo S."/>
            <person name="Riley R."/>
            <person name="Salamov A."/>
            <person name="Simmons B.A."/>
            <person name="Magnuson J.K."/>
            <person name="Henrissat B."/>
            <person name="Mortensen U.H."/>
            <person name="Larsen T.O."/>
            <person name="Devries R.P."/>
            <person name="Grigoriev I.V."/>
            <person name="Machida M."/>
            <person name="Baker S.E."/>
            <person name="Andersen M.R."/>
        </authorList>
    </citation>
    <scope>NUCLEOTIDE SEQUENCE [LARGE SCALE GENOMIC DNA]</scope>
    <source>
        <strain evidence="2">IBT 14317</strain>
    </source>
</reference>
<gene>
    <name evidence="2" type="ORF">BDV23DRAFT_29501</name>
</gene>
<dbReference type="EMBL" id="ML735353">
    <property type="protein sequence ID" value="KAE8384856.1"/>
    <property type="molecule type" value="Genomic_DNA"/>
</dbReference>
<evidence type="ECO:0000313" key="2">
    <source>
        <dbReference type="EMBL" id="KAE8384856.1"/>
    </source>
</evidence>
<keyword evidence="1" id="KW-1133">Transmembrane helix</keyword>
<sequence length="97" mass="11091">MQTNAIERAHTHLCDPLASHIPPFVSGLRLVVACGFGADYMIFLIFLLSLLSLWWLCIYSVLLSYGERADSILKNSDFFLLYFCLSLDLRKAFSYSF</sequence>
<feature type="transmembrane region" description="Helical" evidence="1">
    <location>
        <begin position="40"/>
        <end position="65"/>
    </location>
</feature>
<evidence type="ECO:0000256" key="1">
    <source>
        <dbReference type="SAM" id="Phobius"/>
    </source>
</evidence>